<proteinExistence type="predicted"/>
<comment type="caution">
    <text evidence="1">The sequence shown here is derived from an EMBL/GenBank/DDBJ whole genome shotgun (WGS) entry which is preliminary data.</text>
</comment>
<dbReference type="Proteomes" id="UP001597260">
    <property type="component" value="Unassembled WGS sequence"/>
</dbReference>
<keyword evidence="2" id="KW-1185">Reference proteome</keyword>
<protein>
    <recommendedName>
        <fullName evidence="3">Polyketide cyclase / dehydrase and lipid transport</fullName>
    </recommendedName>
</protein>
<name>A0ABW3YAA8_9ACTN</name>
<dbReference type="InterPro" id="IPR023393">
    <property type="entry name" value="START-like_dom_sf"/>
</dbReference>
<evidence type="ECO:0008006" key="3">
    <source>
        <dbReference type="Google" id="ProtNLM"/>
    </source>
</evidence>
<accession>A0ABW3YAA8</accession>
<evidence type="ECO:0000313" key="1">
    <source>
        <dbReference type="EMBL" id="MFD1320189.1"/>
    </source>
</evidence>
<sequence>MGRVAKGAAAAAVTAGGYAVHRALSRPGRGNWPAPHLTDEWQSRWQVVTIDRSPEEVAPDGRLPEPIVRLGHTVESRMRPAPGGRGTELAVRLCPGESRGLTGMAVHITGDDPRHVLRTALRQAKQLVETGELLSPDCPPTTRRTLLNRPLESAVRHAREEGRL</sequence>
<reference evidence="2" key="1">
    <citation type="journal article" date="2019" name="Int. J. Syst. Evol. Microbiol.">
        <title>The Global Catalogue of Microorganisms (GCM) 10K type strain sequencing project: providing services to taxonomists for standard genome sequencing and annotation.</title>
        <authorList>
            <consortium name="The Broad Institute Genomics Platform"/>
            <consortium name="The Broad Institute Genome Sequencing Center for Infectious Disease"/>
            <person name="Wu L."/>
            <person name="Ma J."/>
        </authorList>
    </citation>
    <scope>NUCLEOTIDE SEQUENCE [LARGE SCALE GENOMIC DNA]</scope>
    <source>
        <strain evidence="2">JCM 31037</strain>
    </source>
</reference>
<dbReference type="EMBL" id="JBHTMP010000003">
    <property type="protein sequence ID" value="MFD1320189.1"/>
    <property type="molecule type" value="Genomic_DNA"/>
</dbReference>
<organism evidence="1 2">
    <name type="scientific">Micromonospora sonneratiae</name>
    <dbReference type="NCBI Taxonomy" id="1184706"/>
    <lineage>
        <taxon>Bacteria</taxon>
        <taxon>Bacillati</taxon>
        <taxon>Actinomycetota</taxon>
        <taxon>Actinomycetes</taxon>
        <taxon>Micromonosporales</taxon>
        <taxon>Micromonosporaceae</taxon>
        <taxon>Micromonospora</taxon>
    </lineage>
</organism>
<evidence type="ECO:0000313" key="2">
    <source>
        <dbReference type="Proteomes" id="UP001597260"/>
    </source>
</evidence>
<gene>
    <name evidence="1" type="ORF">ACFQ4H_03695</name>
</gene>
<dbReference type="Gene3D" id="3.30.530.20">
    <property type="match status" value="1"/>
</dbReference>
<dbReference type="RefSeq" id="WP_377566921.1">
    <property type="nucleotide sequence ID" value="NZ_JBHTMP010000003.1"/>
</dbReference>